<proteinExistence type="predicted"/>
<dbReference type="OrthoDB" id="5362512at2759"/>
<feature type="domain" description="Heterokaryon incompatibility" evidence="2">
    <location>
        <begin position="357"/>
        <end position="507"/>
    </location>
</feature>
<evidence type="ECO:0000259" key="2">
    <source>
        <dbReference type="Pfam" id="PF06985"/>
    </source>
</evidence>
<dbReference type="Proteomes" id="UP000578531">
    <property type="component" value="Unassembled WGS sequence"/>
</dbReference>
<reference evidence="3 4" key="1">
    <citation type="journal article" date="2020" name="Genomics">
        <title>Complete, high-quality genomes from long-read metagenomic sequencing of two wolf lichen thalli reveals enigmatic genome architecture.</title>
        <authorList>
            <person name="McKenzie S.K."/>
            <person name="Walston R.F."/>
            <person name="Allen J.L."/>
        </authorList>
    </citation>
    <scope>NUCLEOTIDE SEQUENCE [LARGE SCALE GENOMIC DNA]</scope>
    <source>
        <strain evidence="3">WasteWater2</strain>
    </source>
</reference>
<dbReference type="RefSeq" id="XP_037166009.1">
    <property type="nucleotide sequence ID" value="XM_037306885.1"/>
</dbReference>
<gene>
    <name evidence="3" type="ORF">HO173_004967</name>
</gene>
<organism evidence="3 4">
    <name type="scientific">Letharia columbiana</name>
    <dbReference type="NCBI Taxonomy" id="112416"/>
    <lineage>
        <taxon>Eukaryota</taxon>
        <taxon>Fungi</taxon>
        <taxon>Dikarya</taxon>
        <taxon>Ascomycota</taxon>
        <taxon>Pezizomycotina</taxon>
        <taxon>Lecanoromycetes</taxon>
        <taxon>OSLEUM clade</taxon>
        <taxon>Lecanoromycetidae</taxon>
        <taxon>Lecanorales</taxon>
        <taxon>Lecanorineae</taxon>
        <taxon>Parmeliaceae</taxon>
        <taxon>Letharia</taxon>
    </lineage>
</organism>
<dbReference type="Pfam" id="PF06985">
    <property type="entry name" value="HET"/>
    <property type="match status" value="1"/>
</dbReference>
<keyword evidence="4" id="KW-1185">Reference proteome</keyword>
<evidence type="ECO:0000313" key="3">
    <source>
        <dbReference type="EMBL" id="KAF6236676.1"/>
    </source>
</evidence>
<dbReference type="GeneID" id="59286631"/>
<evidence type="ECO:0000256" key="1">
    <source>
        <dbReference type="SAM" id="MobiDB-lite"/>
    </source>
</evidence>
<feature type="compositionally biased region" description="Acidic residues" evidence="1">
    <location>
        <begin position="274"/>
        <end position="287"/>
    </location>
</feature>
<feature type="region of interest" description="Disordered" evidence="1">
    <location>
        <begin position="846"/>
        <end position="869"/>
    </location>
</feature>
<comment type="caution">
    <text evidence="3">The sequence shown here is derived from an EMBL/GenBank/DDBJ whole genome shotgun (WGS) entry which is preliminary data.</text>
</comment>
<dbReference type="AlphaFoldDB" id="A0A8H6FXQ5"/>
<dbReference type="PANTHER" id="PTHR33112">
    <property type="entry name" value="DOMAIN PROTEIN, PUTATIVE-RELATED"/>
    <property type="match status" value="1"/>
</dbReference>
<accession>A0A8H6FXQ5</accession>
<name>A0A8H6FXQ5_9LECA</name>
<sequence length="897" mass="103266">MSSWDKVAVYAELPFKQLFEESRYRSNDWSYHSEVPPPTRPKAERRPIRTNSPLCDVCRSALEYFAYVVGACKAWRTSAKDLELSEVVSHHRELYSLFDEAFSYSCHLCIFLASYMRGPEGEAGMWRHVARDTKVEMSFHVDFTRHETLKYCRLHFSTTNPKRDRNEDNYWNFLRLQIWPTEDFAHLSDAASDLDVSQARSHSSSSNVSDYGQIIDIVEDALPRSLISGGTDSGSDESAPSTERHGGPLSRSSSADIPENNGRYRPRPCSRDSDSDEDISAIPEEDSTGSISSQRLAKEWLDRCQKNEDGQHVDCDSSEGTWLPTRLLDVRHASKTSVLRLESSREVSDAFPKEKRYITLSHCWGKWGSKEMPVLTSANERDRHEIGISIEKIPQTFRDAITVAQWFQVRWLWIDSLCIIQDSDADWRREASLMDRVYKQGYFNISADWNADARDGLFNPRSPMRVQPLTIELPEIRQTIQLTVDERDMFDWVNTAPLSQRAWVFQERHLARRIFHFTEREMFWECCSKAPYFASETFPNGAPRFYNKRNMLLKDSTITPLRPAIEIHELWGDLCEMYSEKKLSNPTDKLVAISGLAKEFQKLLPDDIYFSGMWWSTFPLCLGWKSRGRPIQEELLEAPSWSWASIDGEVKLNTRVFPESSSSPPSNLERHQYYRGVINIQNGPLSGELLDGKQTNELVISGFLRRITLVISGTLKMLKYWNKNKLIPMMYDKKTNLFLHDGNQQYEHEAADVESDLDTGEICETIDGYILFIGAYHGEKRAEIDGLLLEKRSTEPNTFRRKGTISVSGYAAIALRYKVKPGVSNQQEVWKSFKDALGLQSDEQGWDHGLADEMDGQSEHNNPSVRKRRGKGPLYDHCWEFDDSQLERLTPQTVKLV</sequence>
<dbReference type="EMBL" id="JACCJC010000017">
    <property type="protein sequence ID" value="KAF6236676.1"/>
    <property type="molecule type" value="Genomic_DNA"/>
</dbReference>
<dbReference type="PANTHER" id="PTHR33112:SF10">
    <property type="entry name" value="TOL"/>
    <property type="match status" value="1"/>
</dbReference>
<feature type="region of interest" description="Disordered" evidence="1">
    <location>
        <begin position="225"/>
        <end position="294"/>
    </location>
</feature>
<protein>
    <recommendedName>
        <fullName evidence="2">Heterokaryon incompatibility domain-containing protein</fullName>
    </recommendedName>
</protein>
<evidence type="ECO:0000313" key="4">
    <source>
        <dbReference type="Proteomes" id="UP000578531"/>
    </source>
</evidence>
<dbReference type="InterPro" id="IPR010730">
    <property type="entry name" value="HET"/>
</dbReference>